<dbReference type="PROSITE" id="PS01305">
    <property type="entry name" value="MOAA_NIFB_PQQE"/>
    <property type="match status" value="1"/>
</dbReference>
<feature type="binding site" evidence="12">
    <location>
        <position position="33"/>
    </location>
    <ligand>
        <name>S-adenosyl-L-methionine</name>
        <dbReference type="ChEBI" id="CHEBI:59789"/>
    </ligand>
</feature>
<comment type="function">
    <text evidence="12">Catalyzes the cyclization of GTP to (8S)-3',8-cyclo-7,8-dihydroguanosine 5'-triphosphate.</text>
</comment>
<keyword evidence="15" id="KW-1185">Reference proteome</keyword>
<dbReference type="InterPro" id="IPR010505">
    <property type="entry name" value="MoaA_twitch"/>
</dbReference>
<evidence type="ECO:0000256" key="11">
    <source>
        <dbReference type="ARBA" id="ARBA00048697"/>
    </source>
</evidence>
<dbReference type="NCBIfam" id="TIGR02666">
    <property type="entry name" value="moaA"/>
    <property type="match status" value="1"/>
</dbReference>
<dbReference type="STRING" id="333138.LQ50_15685"/>
<dbReference type="InterPro" id="IPR040064">
    <property type="entry name" value="MoaA-like"/>
</dbReference>
<organism evidence="14 15">
    <name type="scientific">Halalkalibacter okhensis</name>
    <dbReference type="NCBI Taxonomy" id="333138"/>
    <lineage>
        <taxon>Bacteria</taxon>
        <taxon>Bacillati</taxon>
        <taxon>Bacillota</taxon>
        <taxon>Bacilli</taxon>
        <taxon>Bacillales</taxon>
        <taxon>Bacillaceae</taxon>
        <taxon>Halalkalibacter</taxon>
    </lineage>
</organism>
<evidence type="ECO:0000256" key="9">
    <source>
        <dbReference type="ARBA" id="ARBA00023150"/>
    </source>
</evidence>
<dbReference type="InterPro" id="IPR050105">
    <property type="entry name" value="MoCo_biosynth_MoaA/MoaC"/>
</dbReference>
<dbReference type="SFLD" id="SFLDG01383">
    <property type="entry name" value="cyclic_pyranopterin_phosphate"/>
    <property type="match status" value="1"/>
</dbReference>
<evidence type="ECO:0000259" key="13">
    <source>
        <dbReference type="PROSITE" id="PS51918"/>
    </source>
</evidence>
<evidence type="ECO:0000256" key="4">
    <source>
        <dbReference type="ARBA" id="ARBA00022723"/>
    </source>
</evidence>
<dbReference type="Proteomes" id="UP000030832">
    <property type="component" value="Unassembled WGS sequence"/>
</dbReference>
<dbReference type="SFLD" id="SFLDS00029">
    <property type="entry name" value="Radical_SAM"/>
    <property type="match status" value="1"/>
</dbReference>
<feature type="binding site" evidence="12">
    <location>
        <position position="27"/>
    </location>
    <ligand>
        <name>[4Fe-4S] cluster</name>
        <dbReference type="ChEBI" id="CHEBI:49883"/>
        <label>1</label>
        <note>4Fe-4S-S-AdoMet</note>
    </ligand>
</feature>
<feature type="binding site" evidence="12">
    <location>
        <position position="78"/>
    </location>
    <ligand>
        <name>S-adenosyl-L-methionine</name>
        <dbReference type="ChEBI" id="CHEBI:59789"/>
    </ligand>
</feature>
<dbReference type="eggNOG" id="COG2896">
    <property type="taxonomic scope" value="Bacteria"/>
</dbReference>
<dbReference type="PROSITE" id="PS51918">
    <property type="entry name" value="RADICAL_SAM"/>
    <property type="match status" value="1"/>
</dbReference>
<dbReference type="Gene3D" id="3.20.20.70">
    <property type="entry name" value="Aldolase class I"/>
    <property type="match status" value="1"/>
</dbReference>
<dbReference type="HAMAP" id="MF_01225_B">
    <property type="entry name" value="MoaA_B"/>
    <property type="match status" value="1"/>
</dbReference>
<feature type="binding site" evidence="12">
    <location>
        <position position="74"/>
    </location>
    <ligand>
        <name>GTP</name>
        <dbReference type="ChEBI" id="CHEBI:37565"/>
    </ligand>
</feature>
<comment type="caution">
    <text evidence="14">The sequence shown here is derived from an EMBL/GenBank/DDBJ whole genome shotgun (WGS) entry which is preliminary data.</text>
</comment>
<proteinExistence type="inferred from homology"/>
<feature type="domain" description="Radical SAM core" evidence="13">
    <location>
        <begin position="11"/>
        <end position="230"/>
    </location>
</feature>
<evidence type="ECO:0000313" key="15">
    <source>
        <dbReference type="Proteomes" id="UP000030832"/>
    </source>
</evidence>
<evidence type="ECO:0000256" key="3">
    <source>
        <dbReference type="ARBA" id="ARBA00022691"/>
    </source>
</evidence>
<dbReference type="GO" id="GO:0061799">
    <property type="term" value="F:cyclic pyranopterin monophosphate synthase activity"/>
    <property type="evidence" value="ECO:0007669"/>
    <property type="project" value="TreeGrafter"/>
</dbReference>
<dbReference type="CDD" id="cd21117">
    <property type="entry name" value="Twitch_MoaA"/>
    <property type="match status" value="1"/>
</dbReference>
<gene>
    <name evidence="12" type="primary">moaA</name>
    <name evidence="14" type="ORF">LQ50_15685</name>
</gene>
<dbReference type="SUPFAM" id="SSF102114">
    <property type="entry name" value="Radical SAM enzymes"/>
    <property type="match status" value="1"/>
</dbReference>
<evidence type="ECO:0000313" key="14">
    <source>
        <dbReference type="EMBL" id="KHF39332.1"/>
    </source>
</evidence>
<dbReference type="CDD" id="cd01335">
    <property type="entry name" value="Radical_SAM"/>
    <property type="match status" value="1"/>
</dbReference>
<feature type="binding site" evidence="12">
    <location>
        <position position="129"/>
    </location>
    <ligand>
        <name>S-adenosyl-L-methionine</name>
        <dbReference type="ChEBI" id="CHEBI:59789"/>
    </ligand>
</feature>
<keyword evidence="8 12" id="KW-0342">GTP-binding</keyword>
<evidence type="ECO:0000256" key="7">
    <source>
        <dbReference type="ARBA" id="ARBA00023014"/>
    </source>
</evidence>
<accession>A0A0B0IEQ8</accession>
<dbReference type="GO" id="GO:0051539">
    <property type="term" value="F:4 iron, 4 sulfur cluster binding"/>
    <property type="evidence" value="ECO:0007669"/>
    <property type="project" value="UniProtKB-UniRule"/>
</dbReference>
<dbReference type="SFLD" id="SFLDG01067">
    <property type="entry name" value="SPASM/twitch_domain_containing"/>
    <property type="match status" value="1"/>
</dbReference>
<feature type="binding site" evidence="12">
    <location>
        <position position="281"/>
    </location>
    <ligand>
        <name>[4Fe-4S] cluster</name>
        <dbReference type="ChEBI" id="CHEBI:49883"/>
        <label>2</label>
        <note>4Fe-4S-substrate</note>
    </ligand>
</feature>
<dbReference type="GO" id="GO:0005525">
    <property type="term" value="F:GTP binding"/>
    <property type="evidence" value="ECO:0007669"/>
    <property type="project" value="UniProtKB-UniRule"/>
</dbReference>
<dbReference type="GO" id="GO:0046872">
    <property type="term" value="F:metal ion binding"/>
    <property type="evidence" value="ECO:0007669"/>
    <property type="project" value="UniProtKB-KW"/>
</dbReference>
<evidence type="ECO:0000256" key="8">
    <source>
        <dbReference type="ARBA" id="ARBA00023134"/>
    </source>
</evidence>
<dbReference type="EMBL" id="JRJU01000020">
    <property type="protein sequence ID" value="KHF39332.1"/>
    <property type="molecule type" value="Genomic_DNA"/>
</dbReference>
<keyword evidence="9 12" id="KW-0501">Molybdenum cofactor biosynthesis</keyword>
<keyword evidence="3 12" id="KW-0949">S-adenosyl-L-methionine</keyword>
<keyword evidence="7 12" id="KW-0411">Iron-sulfur</keyword>
<dbReference type="InterPro" id="IPR013483">
    <property type="entry name" value="MoaA"/>
</dbReference>
<dbReference type="GO" id="GO:0006777">
    <property type="term" value="P:Mo-molybdopterin cofactor biosynthetic process"/>
    <property type="evidence" value="ECO:0007669"/>
    <property type="project" value="UniProtKB-UniRule"/>
</dbReference>
<dbReference type="GO" id="GO:0061798">
    <property type="term" value="F:GTP 3',8'-cyclase activity"/>
    <property type="evidence" value="ECO:0007669"/>
    <property type="project" value="UniProtKB-UniRule"/>
</dbReference>
<evidence type="ECO:0000256" key="10">
    <source>
        <dbReference type="ARBA" id="ARBA00023239"/>
    </source>
</evidence>
<feature type="binding site" evidence="12">
    <location>
        <position position="264"/>
    </location>
    <ligand>
        <name>[4Fe-4S] cluster</name>
        <dbReference type="ChEBI" id="CHEBI:49883"/>
        <label>2</label>
        <note>4Fe-4S-substrate</note>
    </ligand>
</feature>
<feature type="binding site" evidence="12">
    <location>
        <position position="166"/>
    </location>
    <ligand>
        <name>GTP</name>
        <dbReference type="ChEBI" id="CHEBI:37565"/>
    </ligand>
</feature>
<comment type="subunit">
    <text evidence="12">Monomer and homodimer.</text>
</comment>
<keyword evidence="10 12" id="KW-0456">Lyase</keyword>
<name>A0A0B0IEQ8_9BACI</name>
<comment type="cofactor">
    <cofactor evidence="12">
        <name>[4Fe-4S] cluster</name>
        <dbReference type="ChEBI" id="CHEBI:49883"/>
    </cofactor>
    <text evidence="12">Binds 2 [4Fe-4S] clusters. Binds 1 [4Fe-4S] cluster coordinated with 3 cysteines and an exchangeable S-adenosyl-L-methionine and 1 [4Fe-4S] cluster coordinated with 3 cysteines and the GTP-derived substrate.</text>
</comment>
<sequence>MDLEINHVRDKYLRPLQDLRISIMDKCNFRCSYCMPQEVFGEDYVFMREEELLSFDEIERLVRQFTTLGVKKLRLTGGEPLLRKNVPELIKRLSVIKGIEDIALTTNGVHLVKQAKLLKEAGLMRVNVSLDALTTEIFQQMNGRKVTSAVVLKGIDAALEAGLEVKINMVVKKGVNEGEVVKLARYCKERDIQLRFIEFMDVGQTNGWDFSQVVTKKELLEQVSTIAPIEEVERDYLGEVATRYRYSGTNTEIGIISSVSDTFCGNCTRARISADGKLYTCLFAESGYDLRSLIRANTSDQEIVSKITEIWSARTDKYSEERTEETVKNRKKIEMSYIGG</sequence>
<dbReference type="InterPro" id="IPR058240">
    <property type="entry name" value="rSAM_sf"/>
</dbReference>
<feature type="binding site" evidence="12">
    <location>
        <position position="34"/>
    </location>
    <ligand>
        <name>[4Fe-4S] cluster</name>
        <dbReference type="ChEBI" id="CHEBI:49883"/>
        <label>1</label>
        <note>4Fe-4S-S-AdoMet</note>
    </ligand>
</feature>
<feature type="binding site" evidence="12">
    <location>
        <position position="31"/>
    </location>
    <ligand>
        <name>[4Fe-4S] cluster</name>
        <dbReference type="ChEBI" id="CHEBI:49883"/>
        <label>1</label>
        <note>4Fe-4S-S-AdoMet</note>
    </ligand>
</feature>
<feature type="binding site" evidence="12">
    <location>
        <position position="20"/>
    </location>
    <ligand>
        <name>GTP</name>
        <dbReference type="ChEBI" id="CHEBI:37565"/>
    </ligand>
</feature>
<feature type="binding site" evidence="12">
    <location>
        <position position="200"/>
    </location>
    <ligand>
        <name>S-adenosyl-L-methionine</name>
        <dbReference type="ChEBI" id="CHEBI:59789"/>
    </ligand>
</feature>
<comment type="catalytic activity">
    <reaction evidence="11 12">
        <text>GTP + AH2 + S-adenosyl-L-methionine = (8S)-3',8-cyclo-7,8-dihydroguanosine 5'-triphosphate + 5'-deoxyadenosine + L-methionine + A + H(+)</text>
        <dbReference type="Rhea" id="RHEA:49576"/>
        <dbReference type="ChEBI" id="CHEBI:13193"/>
        <dbReference type="ChEBI" id="CHEBI:15378"/>
        <dbReference type="ChEBI" id="CHEBI:17319"/>
        <dbReference type="ChEBI" id="CHEBI:17499"/>
        <dbReference type="ChEBI" id="CHEBI:37565"/>
        <dbReference type="ChEBI" id="CHEBI:57844"/>
        <dbReference type="ChEBI" id="CHEBI:59789"/>
        <dbReference type="ChEBI" id="CHEBI:131766"/>
        <dbReference type="EC" id="4.1.99.22"/>
    </reaction>
</comment>
<evidence type="ECO:0000256" key="5">
    <source>
        <dbReference type="ARBA" id="ARBA00022741"/>
    </source>
</evidence>
<dbReference type="AlphaFoldDB" id="A0A0B0IEQ8"/>
<dbReference type="SFLD" id="SFLDG01386">
    <property type="entry name" value="main_SPASM_domain-containing"/>
    <property type="match status" value="1"/>
</dbReference>
<comment type="pathway">
    <text evidence="12">Cofactor biosynthesis; molybdopterin biosynthesis.</text>
</comment>
<dbReference type="InterPro" id="IPR007197">
    <property type="entry name" value="rSAM"/>
</dbReference>
<dbReference type="GO" id="GO:1904047">
    <property type="term" value="F:S-adenosyl-L-methionine binding"/>
    <property type="evidence" value="ECO:0007669"/>
    <property type="project" value="UniProtKB-UniRule"/>
</dbReference>
<dbReference type="PANTHER" id="PTHR22960:SF0">
    <property type="entry name" value="MOLYBDENUM COFACTOR BIOSYNTHESIS PROTEIN 1"/>
    <property type="match status" value="1"/>
</dbReference>
<feature type="binding site" evidence="12">
    <location>
        <position position="267"/>
    </location>
    <ligand>
        <name>[4Fe-4S] cluster</name>
        <dbReference type="ChEBI" id="CHEBI:49883"/>
        <label>2</label>
        <note>4Fe-4S-substrate</note>
    </ligand>
</feature>
<protein>
    <recommendedName>
        <fullName evidence="1 12">GTP 3',8-cyclase</fullName>
        <ecNumber evidence="1 12">4.1.99.22</ecNumber>
    </recommendedName>
    <alternativeName>
        <fullName evidence="12">Molybdenum cofactor biosynthesis protein A</fullName>
    </alternativeName>
</protein>
<evidence type="ECO:0000256" key="2">
    <source>
        <dbReference type="ARBA" id="ARBA00022485"/>
    </source>
</evidence>
<evidence type="ECO:0000256" key="6">
    <source>
        <dbReference type="ARBA" id="ARBA00023004"/>
    </source>
</evidence>
<dbReference type="PANTHER" id="PTHR22960">
    <property type="entry name" value="MOLYBDOPTERIN COFACTOR SYNTHESIS PROTEIN A"/>
    <property type="match status" value="1"/>
</dbReference>
<reference evidence="14 15" key="1">
    <citation type="submission" date="2014-09" db="EMBL/GenBank/DDBJ databases">
        <title>Genome sequencing and annotation of Bacillus Okhensis strain Kh10-101T.</title>
        <authorList>
            <person name="Prakash J.S."/>
        </authorList>
    </citation>
    <scope>NUCLEOTIDE SEQUENCE [LARGE SCALE GENOMIC DNA]</scope>
    <source>
        <strain evidence="15">Kh10-101T</strain>
    </source>
</reference>
<dbReference type="InterPro" id="IPR013785">
    <property type="entry name" value="Aldolase_TIM"/>
</dbReference>
<dbReference type="SMART" id="SM00729">
    <property type="entry name" value="Elp3"/>
    <property type="match status" value="1"/>
</dbReference>
<dbReference type="Pfam" id="PF04055">
    <property type="entry name" value="Radical_SAM"/>
    <property type="match status" value="1"/>
</dbReference>
<dbReference type="OrthoDB" id="9763993at2"/>
<comment type="similarity">
    <text evidence="12">Belongs to the radical SAM superfamily. MoaA family.</text>
</comment>
<keyword evidence="6 12" id="KW-0408">Iron</keyword>
<keyword evidence="2 12" id="KW-0004">4Fe-4S</keyword>
<keyword evidence="4 12" id="KW-0479">Metal-binding</keyword>
<dbReference type="EC" id="4.1.99.22" evidence="1 12"/>
<dbReference type="InterPro" id="IPR006638">
    <property type="entry name" value="Elp3/MiaA/NifB-like_rSAM"/>
</dbReference>
<feature type="binding site" evidence="12">
    <location>
        <position position="105"/>
    </location>
    <ligand>
        <name>GTP</name>
        <dbReference type="ChEBI" id="CHEBI:37565"/>
    </ligand>
</feature>
<dbReference type="InterPro" id="IPR000385">
    <property type="entry name" value="MoaA_NifB_PqqE_Fe-S-bd_CS"/>
</dbReference>
<dbReference type="Pfam" id="PF06463">
    <property type="entry name" value="Mob_synth_C"/>
    <property type="match status" value="1"/>
</dbReference>
<feature type="binding site" evidence="12">
    <location>
        <begin position="269"/>
        <end position="271"/>
    </location>
    <ligand>
        <name>GTP</name>
        <dbReference type="ChEBI" id="CHEBI:37565"/>
    </ligand>
</feature>
<dbReference type="UniPathway" id="UPA00344"/>
<keyword evidence="5 12" id="KW-0547">Nucleotide-binding</keyword>
<evidence type="ECO:0000256" key="1">
    <source>
        <dbReference type="ARBA" id="ARBA00012167"/>
    </source>
</evidence>
<evidence type="ECO:0000256" key="12">
    <source>
        <dbReference type="HAMAP-Rule" id="MF_01225"/>
    </source>
</evidence>